<feature type="transmembrane region" description="Helical" evidence="1">
    <location>
        <begin position="62"/>
        <end position="82"/>
    </location>
</feature>
<keyword evidence="1" id="KW-0472">Membrane</keyword>
<evidence type="ECO:0000313" key="2">
    <source>
        <dbReference type="EMBL" id="CAI9288248.1"/>
    </source>
</evidence>
<accession>A0AA35Z963</accession>
<protein>
    <submittedName>
        <fullName evidence="2">Uncharacterized protein</fullName>
    </submittedName>
</protein>
<name>A0AA35Z963_LACSI</name>
<gene>
    <name evidence="2" type="ORF">LSALG_LOCUS27563</name>
</gene>
<organism evidence="2 3">
    <name type="scientific">Lactuca saligna</name>
    <name type="common">Willowleaf lettuce</name>
    <dbReference type="NCBI Taxonomy" id="75948"/>
    <lineage>
        <taxon>Eukaryota</taxon>
        <taxon>Viridiplantae</taxon>
        <taxon>Streptophyta</taxon>
        <taxon>Embryophyta</taxon>
        <taxon>Tracheophyta</taxon>
        <taxon>Spermatophyta</taxon>
        <taxon>Magnoliopsida</taxon>
        <taxon>eudicotyledons</taxon>
        <taxon>Gunneridae</taxon>
        <taxon>Pentapetalae</taxon>
        <taxon>asterids</taxon>
        <taxon>campanulids</taxon>
        <taxon>Asterales</taxon>
        <taxon>Asteraceae</taxon>
        <taxon>Cichorioideae</taxon>
        <taxon>Cichorieae</taxon>
        <taxon>Lactucinae</taxon>
        <taxon>Lactuca</taxon>
    </lineage>
</organism>
<reference evidence="2" key="1">
    <citation type="submission" date="2023-04" db="EMBL/GenBank/DDBJ databases">
        <authorList>
            <person name="Vijverberg K."/>
            <person name="Xiong W."/>
            <person name="Schranz E."/>
        </authorList>
    </citation>
    <scope>NUCLEOTIDE SEQUENCE</scope>
</reference>
<dbReference type="EMBL" id="OX465081">
    <property type="protein sequence ID" value="CAI9288248.1"/>
    <property type="molecule type" value="Genomic_DNA"/>
</dbReference>
<dbReference type="Proteomes" id="UP001177003">
    <property type="component" value="Chromosome 5"/>
</dbReference>
<dbReference type="AlphaFoldDB" id="A0AA35Z963"/>
<keyword evidence="3" id="KW-1185">Reference proteome</keyword>
<keyword evidence="1" id="KW-1133">Transmembrane helix</keyword>
<proteinExistence type="predicted"/>
<evidence type="ECO:0000313" key="3">
    <source>
        <dbReference type="Proteomes" id="UP001177003"/>
    </source>
</evidence>
<evidence type="ECO:0000256" key="1">
    <source>
        <dbReference type="SAM" id="Phobius"/>
    </source>
</evidence>
<keyword evidence="1" id="KW-0812">Transmembrane</keyword>
<sequence>MGVVEHLHLYGAKGRAQSPVVIKTACNLNSMRYQREVEYDKTIRLWEVLNTFIYTEPREHLFPLYVFFYPHVLFLFCFTVSLPNRLLISVYTHGIDFIEKVVDCHRLTPPLILGLMKELCRWWRFPTTIRLEKRIEGDLLFEIEENVGSETSRGFDNPI</sequence>